<dbReference type="Proteomes" id="UP000250245">
    <property type="component" value="Unassembled WGS sequence"/>
</dbReference>
<keyword evidence="2" id="KW-0418">Kinase</keyword>
<dbReference type="Gene3D" id="3.40.50.300">
    <property type="entry name" value="P-loop containing nucleotide triphosphate hydrolases"/>
    <property type="match status" value="1"/>
</dbReference>
<dbReference type="InterPro" id="IPR006083">
    <property type="entry name" value="PRK/URK"/>
</dbReference>
<dbReference type="EC" id="2.7.1.33" evidence="2"/>
<evidence type="ECO:0000259" key="1">
    <source>
        <dbReference type="Pfam" id="PF00485"/>
    </source>
</evidence>
<proteinExistence type="predicted"/>
<dbReference type="RefSeq" id="WP_013188859.1">
    <property type="nucleotide sequence ID" value="NZ_CP068112.1"/>
</dbReference>
<keyword evidence="2" id="KW-0808">Transferase</keyword>
<evidence type="ECO:0000313" key="2">
    <source>
        <dbReference type="EMBL" id="SQB63314.1"/>
    </source>
</evidence>
<dbReference type="GeneID" id="55564768"/>
<reference evidence="2 3" key="1">
    <citation type="submission" date="2018-06" db="EMBL/GenBank/DDBJ databases">
        <authorList>
            <consortium name="Pathogen Informatics"/>
            <person name="Doyle S."/>
        </authorList>
    </citation>
    <scope>NUCLEOTIDE SEQUENCE [LARGE SCALE GENOMIC DNA]</scope>
    <source>
        <strain evidence="2 3">NCTC11820</strain>
    </source>
</reference>
<feature type="domain" description="Phosphoribulokinase/uridine kinase" evidence="1">
    <location>
        <begin position="33"/>
        <end position="216"/>
    </location>
</feature>
<dbReference type="OMA" id="EVWFVEV"/>
<dbReference type="GO" id="GO:0005524">
    <property type="term" value="F:ATP binding"/>
    <property type="evidence" value="ECO:0007669"/>
    <property type="project" value="InterPro"/>
</dbReference>
<gene>
    <name evidence="2" type="primary">coaA_1</name>
    <name evidence="2" type="ORF">NCTC11820_00080</name>
</gene>
<dbReference type="PANTHER" id="PTHR10285">
    <property type="entry name" value="URIDINE KINASE"/>
    <property type="match status" value="1"/>
</dbReference>
<dbReference type="InterPro" id="IPR027417">
    <property type="entry name" value="P-loop_NTPase"/>
</dbReference>
<dbReference type="SUPFAM" id="SSF52540">
    <property type="entry name" value="P-loop containing nucleoside triphosphate hydrolases"/>
    <property type="match status" value="1"/>
</dbReference>
<accession>A0A2X2YGS1</accession>
<evidence type="ECO:0000313" key="3">
    <source>
        <dbReference type="Proteomes" id="UP000250245"/>
    </source>
</evidence>
<sequence length="222" mass="24549">MVQTFSGTLDELLSDLATELKDLSDNGRVLRMVGFTGAPGVGKSEAVTRLTQLLNGYVRGTQPLLAGIIPMDGFHKSNEVLQAEGLSEYKGRPDTFDVVGYLMALDRAHDAKTVVYAPGYDRQLGQAVAARYKVEREGVVLTEGNYLALQDGAWSLVREAIDLLIYLDVPPEVTQTRLVARHTQHGRTPEQALAWVQRVDEPNRLLVQSSKSRADRVWNLSE</sequence>
<dbReference type="GO" id="GO:0004594">
    <property type="term" value="F:pantothenate kinase activity"/>
    <property type="evidence" value="ECO:0007669"/>
    <property type="project" value="UniProtKB-EC"/>
</dbReference>
<protein>
    <submittedName>
        <fullName evidence="2">Pantothenate kinase</fullName>
        <ecNumber evidence="2">2.7.1.33</ecNumber>
    </submittedName>
</protein>
<dbReference type="EMBL" id="UASJ01000001">
    <property type="protein sequence ID" value="SQB63314.1"/>
    <property type="molecule type" value="Genomic_DNA"/>
</dbReference>
<dbReference type="Pfam" id="PF00485">
    <property type="entry name" value="PRK"/>
    <property type="match status" value="1"/>
</dbReference>
<organism evidence="2 3">
    <name type="scientific">Mobiluncus curtisii</name>
    <dbReference type="NCBI Taxonomy" id="2051"/>
    <lineage>
        <taxon>Bacteria</taxon>
        <taxon>Bacillati</taxon>
        <taxon>Actinomycetota</taxon>
        <taxon>Actinomycetes</taxon>
        <taxon>Actinomycetales</taxon>
        <taxon>Actinomycetaceae</taxon>
        <taxon>Mobiluncus</taxon>
    </lineage>
</organism>
<name>A0A2X2YGS1_9ACTO</name>
<dbReference type="AlphaFoldDB" id="A0A2X2YGS1"/>